<sequence length="91" mass="10495">MGAPSSTALWVQYLLSVLLCRWVFIYRKGYQESDTDPHVSVITKLKGISVTHIKEFGERLWDVADYVKPPQVYSVPAAQQIFPHTLLFYCF</sequence>
<dbReference type="Pfam" id="PF00864">
    <property type="entry name" value="P2X_receptor"/>
    <property type="match status" value="1"/>
</dbReference>
<name>A0A8D0HHS9_SPHPU</name>
<reference evidence="11" key="1">
    <citation type="submission" date="2025-08" db="UniProtKB">
        <authorList>
            <consortium name="Ensembl"/>
        </authorList>
    </citation>
    <scope>IDENTIFICATION</scope>
</reference>
<feature type="transmembrane region" description="Helical" evidence="10">
    <location>
        <begin position="6"/>
        <end position="24"/>
    </location>
</feature>
<keyword evidence="6" id="KW-0406">Ion transport</keyword>
<dbReference type="Gene3D" id="2.60.490.10">
    <property type="entry name" value="atp-gated p2x4 ion channel domain"/>
    <property type="match status" value="1"/>
</dbReference>
<keyword evidence="9" id="KW-0407">Ion channel</keyword>
<protein>
    <submittedName>
        <fullName evidence="11">Uncharacterized protein</fullName>
    </submittedName>
</protein>
<keyword evidence="3" id="KW-0813">Transport</keyword>
<dbReference type="AlphaFoldDB" id="A0A8D0HHS9"/>
<dbReference type="InterPro" id="IPR027309">
    <property type="entry name" value="P2X_extracellular_dom_sf"/>
</dbReference>
<dbReference type="PANTHER" id="PTHR10125:SF21">
    <property type="entry name" value="P2X PURINOCEPTOR 6"/>
    <property type="match status" value="1"/>
</dbReference>
<dbReference type="GO" id="GO:0070588">
    <property type="term" value="P:calcium ion transmembrane transport"/>
    <property type="evidence" value="ECO:0007669"/>
    <property type="project" value="TreeGrafter"/>
</dbReference>
<dbReference type="InterPro" id="IPR059116">
    <property type="entry name" value="P2X_receptor"/>
</dbReference>
<dbReference type="GO" id="GO:0005886">
    <property type="term" value="C:plasma membrane"/>
    <property type="evidence" value="ECO:0007669"/>
    <property type="project" value="TreeGrafter"/>
</dbReference>
<evidence type="ECO:0000313" key="12">
    <source>
        <dbReference type="Proteomes" id="UP000694392"/>
    </source>
</evidence>
<evidence type="ECO:0000256" key="5">
    <source>
        <dbReference type="ARBA" id="ARBA00022989"/>
    </source>
</evidence>
<keyword evidence="5 10" id="KW-1133">Transmembrane helix</keyword>
<dbReference type="Proteomes" id="UP000694392">
    <property type="component" value="Unplaced"/>
</dbReference>
<evidence type="ECO:0000256" key="7">
    <source>
        <dbReference type="ARBA" id="ARBA00023136"/>
    </source>
</evidence>
<dbReference type="Ensembl" id="ENSSPUT00000022024.1">
    <property type="protein sequence ID" value="ENSSPUP00000020669.1"/>
    <property type="gene ID" value="ENSSPUG00000015879.1"/>
</dbReference>
<dbReference type="GO" id="GO:0098794">
    <property type="term" value="C:postsynapse"/>
    <property type="evidence" value="ECO:0007669"/>
    <property type="project" value="GOC"/>
</dbReference>
<proteinExistence type="inferred from homology"/>
<evidence type="ECO:0000256" key="6">
    <source>
        <dbReference type="ARBA" id="ARBA00023065"/>
    </source>
</evidence>
<evidence type="ECO:0000256" key="3">
    <source>
        <dbReference type="ARBA" id="ARBA00022448"/>
    </source>
</evidence>
<evidence type="ECO:0000256" key="2">
    <source>
        <dbReference type="ARBA" id="ARBA00009848"/>
    </source>
</evidence>
<keyword evidence="12" id="KW-1185">Reference proteome</keyword>
<dbReference type="GeneTree" id="ENSGT01020000230351"/>
<comment type="similarity">
    <text evidence="2">Belongs to the P2X receptor family.</text>
</comment>
<evidence type="ECO:0000256" key="1">
    <source>
        <dbReference type="ARBA" id="ARBA00004308"/>
    </source>
</evidence>
<evidence type="ECO:0000256" key="4">
    <source>
        <dbReference type="ARBA" id="ARBA00022692"/>
    </source>
</evidence>
<keyword evidence="4 10" id="KW-0812">Transmembrane</keyword>
<reference evidence="11" key="2">
    <citation type="submission" date="2025-09" db="UniProtKB">
        <authorList>
            <consortium name="Ensembl"/>
        </authorList>
    </citation>
    <scope>IDENTIFICATION</scope>
</reference>
<evidence type="ECO:0000256" key="9">
    <source>
        <dbReference type="ARBA" id="ARBA00023303"/>
    </source>
</evidence>
<comment type="subcellular location">
    <subcellularLocation>
        <location evidence="1">Endomembrane system</location>
    </subcellularLocation>
</comment>
<keyword evidence="7 10" id="KW-0472">Membrane</keyword>
<accession>A0A8D0HHS9</accession>
<dbReference type="GO" id="GO:0004931">
    <property type="term" value="F:extracellularly ATP-gated monoatomic cation channel activity"/>
    <property type="evidence" value="ECO:0007669"/>
    <property type="project" value="TreeGrafter"/>
</dbReference>
<evidence type="ECO:0000256" key="10">
    <source>
        <dbReference type="SAM" id="Phobius"/>
    </source>
</evidence>
<dbReference type="Gene3D" id="1.10.287.940">
    <property type="entry name" value="atp-gated p2x4 ion channel"/>
    <property type="match status" value="1"/>
</dbReference>
<keyword evidence="8" id="KW-1071">Ligand-gated ion channel</keyword>
<organism evidence="11 12">
    <name type="scientific">Sphenodon punctatus</name>
    <name type="common">Tuatara</name>
    <name type="synonym">Hatteria punctata</name>
    <dbReference type="NCBI Taxonomy" id="8508"/>
    <lineage>
        <taxon>Eukaryota</taxon>
        <taxon>Metazoa</taxon>
        <taxon>Chordata</taxon>
        <taxon>Craniata</taxon>
        <taxon>Vertebrata</taxon>
        <taxon>Euteleostomi</taxon>
        <taxon>Lepidosauria</taxon>
        <taxon>Sphenodontia</taxon>
        <taxon>Sphenodontidae</taxon>
        <taxon>Sphenodon</taxon>
    </lineage>
</organism>
<dbReference type="GO" id="GO:0012505">
    <property type="term" value="C:endomembrane system"/>
    <property type="evidence" value="ECO:0007669"/>
    <property type="project" value="UniProtKB-SubCell"/>
</dbReference>
<dbReference type="PANTHER" id="PTHR10125">
    <property type="entry name" value="P2X PURINOCEPTOR"/>
    <property type="match status" value="1"/>
</dbReference>
<evidence type="ECO:0000256" key="8">
    <source>
        <dbReference type="ARBA" id="ARBA00023286"/>
    </source>
</evidence>
<evidence type="ECO:0000313" key="11">
    <source>
        <dbReference type="Ensembl" id="ENSSPUP00000020669.1"/>
    </source>
</evidence>